<evidence type="ECO:0000313" key="2">
    <source>
        <dbReference type="Proteomes" id="UP000654370"/>
    </source>
</evidence>
<comment type="caution">
    <text evidence="1">The sequence shown here is derived from an EMBL/GenBank/DDBJ whole genome shotgun (WGS) entry which is preliminary data.</text>
</comment>
<keyword evidence="2" id="KW-1185">Reference proteome</keyword>
<accession>A0A8H7PEI3</accession>
<sequence length="90" mass="10468">MEDLSQRPNVLQYPYELWSTGFDRKHPSSELALNPWYGCLQADFLQHISYRRHQMSEKEKHVLLGHVGDFVPEDDLVTAEEKLLKVLGDA</sequence>
<dbReference type="AlphaFoldDB" id="A0A8H7PEI3"/>
<dbReference type="EMBL" id="JAEPQZ010000017">
    <property type="protein sequence ID" value="KAG2172423.1"/>
    <property type="molecule type" value="Genomic_DNA"/>
</dbReference>
<protein>
    <submittedName>
        <fullName evidence="1">Uncharacterized protein</fullName>
    </submittedName>
</protein>
<evidence type="ECO:0000313" key="1">
    <source>
        <dbReference type="EMBL" id="KAG2172423.1"/>
    </source>
</evidence>
<name>A0A8H7PEI3_MORIS</name>
<dbReference type="Proteomes" id="UP000654370">
    <property type="component" value="Unassembled WGS sequence"/>
</dbReference>
<organism evidence="1 2">
    <name type="scientific">Mortierella isabellina</name>
    <name type="common">Filamentous fungus</name>
    <name type="synonym">Umbelopsis isabellina</name>
    <dbReference type="NCBI Taxonomy" id="91625"/>
    <lineage>
        <taxon>Eukaryota</taxon>
        <taxon>Fungi</taxon>
        <taxon>Fungi incertae sedis</taxon>
        <taxon>Mucoromycota</taxon>
        <taxon>Mucoromycotina</taxon>
        <taxon>Umbelopsidomycetes</taxon>
        <taxon>Umbelopsidales</taxon>
        <taxon>Umbelopsidaceae</taxon>
        <taxon>Umbelopsis</taxon>
    </lineage>
</organism>
<proteinExistence type="predicted"/>
<reference evidence="1" key="1">
    <citation type="submission" date="2020-12" db="EMBL/GenBank/DDBJ databases">
        <title>Metabolic potential, ecology and presence of endohyphal bacteria is reflected in genomic diversity of Mucoromycotina.</title>
        <authorList>
            <person name="Muszewska A."/>
            <person name="Okrasinska A."/>
            <person name="Steczkiewicz K."/>
            <person name="Drgas O."/>
            <person name="Orlowska M."/>
            <person name="Perlinska-Lenart U."/>
            <person name="Aleksandrzak-Piekarczyk T."/>
            <person name="Szatraj K."/>
            <person name="Zielenkiewicz U."/>
            <person name="Pilsyk S."/>
            <person name="Malc E."/>
            <person name="Mieczkowski P."/>
            <person name="Kruszewska J.S."/>
            <person name="Biernat P."/>
            <person name="Pawlowska J."/>
        </authorList>
    </citation>
    <scope>NUCLEOTIDE SEQUENCE</scope>
    <source>
        <strain evidence="1">WA0000067209</strain>
    </source>
</reference>
<gene>
    <name evidence="1" type="ORF">INT43_004965</name>
</gene>